<keyword evidence="2" id="KW-1185">Reference proteome</keyword>
<name>A0A439DQP0_9MYCO</name>
<sequence length="157" mass="16444">MKPPWCGDPTVANAVGVCASGRQSAPGNAKLEPMQHRTRSLVLALAAACMHLTTAPAAANADECSAILPVADRLQPELNQVFPSGTAPYVAGRIRSALSPLYGLTSAAAVDLRIRSDMLAAQIDDSDPYRPARPDLLAGDLAKANELLAAARRYCAH</sequence>
<organism evidence="1 2">
    <name type="scientific">Mycolicibacterium elephantis DSM 44368</name>
    <dbReference type="NCBI Taxonomy" id="1335622"/>
    <lineage>
        <taxon>Bacteria</taxon>
        <taxon>Bacillati</taxon>
        <taxon>Actinomycetota</taxon>
        <taxon>Actinomycetes</taxon>
        <taxon>Mycobacteriales</taxon>
        <taxon>Mycobacteriaceae</taxon>
        <taxon>Mycolicibacterium</taxon>
    </lineage>
</organism>
<gene>
    <name evidence="1" type="ORF">MELE44368_23710</name>
</gene>
<comment type="caution">
    <text evidence="1">The sequence shown here is derived from an EMBL/GenBank/DDBJ whole genome shotgun (WGS) entry which is preliminary data.</text>
</comment>
<dbReference type="Proteomes" id="UP000287177">
    <property type="component" value="Unassembled WGS sequence"/>
</dbReference>
<dbReference type="AlphaFoldDB" id="A0A439DQP0"/>
<proteinExistence type="predicted"/>
<evidence type="ECO:0000313" key="1">
    <source>
        <dbReference type="EMBL" id="RWA18128.1"/>
    </source>
</evidence>
<evidence type="ECO:0000313" key="2">
    <source>
        <dbReference type="Proteomes" id="UP000287177"/>
    </source>
</evidence>
<dbReference type="EMBL" id="ATDN01000026">
    <property type="protein sequence ID" value="RWA18128.1"/>
    <property type="molecule type" value="Genomic_DNA"/>
</dbReference>
<accession>A0A439DQP0</accession>
<protein>
    <submittedName>
        <fullName evidence="1">Uncharacterized protein</fullName>
    </submittedName>
</protein>
<reference evidence="1 2" key="1">
    <citation type="submission" date="2013-06" db="EMBL/GenBank/DDBJ databases">
        <title>The draft sequence of the Mycobacterium elephantis genome.</title>
        <authorList>
            <person name="Pettersson F.B."/>
            <person name="Das S."/>
            <person name="Dasgupta S."/>
            <person name="Bhattacharya A."/>
            <person name="Kirsebom L.A."/>
        </authorList>
    </citation>
    <scope>NUCLEOTIDE SEQUENCE [LARGE SCALE GENOMIC DNA]</scope>
    <source>
        <strain evidence="1 2">DSM 44368</strain>
    </source>
</reference>